<organism evidence="3 4">
    <name type="scientific">Actinomadura rubteroloni</name>
    <dbReference type="NCBI Taxonomy" id="1926885"/>
    <lineage>
        <taxon>Bacteria</taxon>
        <taxon>Bacillati</taxon>
        <taxon>Actinomycetota</taxon>
        <taxon>Actinomycetes</taxon>
        <taxon>Streptosporangiales</taxon>
        <taxon>Thermomonosporaceae</taxon>
        <taxon>Actinomadura</taxon>
    </lineage>
</organism>
<dbReference type="Gene3D" id="3.90.226.10">
    <property type="entry name" value="2-enoyl-CoA Hydratase, Chain A, domain 1"/>
    <property type="match status" value="2"/>
</dbReference>
<dbReference type="InterPro" id="IPR051047">
    <property type="entry name" value="AccD/PCCB"/>
</dbReference>
<evidence type="ECO:0000259" key="2">
    <source>
        <dbReference type="PROSITE" id="PS50989"/>
    </source>
</evidence>
<protein>
    <submittedName>
        <fullName evidence="3">Putative propionyl-CoA carboxylase beta chain 6</fullName>
        <ecNumber evidence="3">6.4.1.3</ecNumber>
    </submittedName>
</protein>
<keyword evidence="4" id="KW-1185">Reference proteome</keyword>
<feature type="domain" description="CoA carboxyltransferase N-terminal" evidence="1">
    <location>
        <begin position="1"/>
        <end position="227"/>
    </location>
</feature>
<dbReference type="AlphaFoldDB" id="A0A2P4UCH0"/>
<keyword evidence="3" id="KW-0436">Ligase</keyword>
<dbReference type="PANTHER" id="PTHR43842:SF2">
    <property type="entry name" value="PROPIONYL-COA CARBOXYLASE BETA CHAIN, MITOCHONDRIAL"/>
    <property type="match status" value="1"/>
</dbReference>
<evidence type="ECO:0000313" key="4">
    <source>
        <dbReference type="Proteomes" id="UP000242367"/>
    </source>
</evidence>
<evidence type="ECO:0000313" key="3">
    <source>
        <dbReference type="EMBL" id="POM22744.1"/>
    </source>
</evidence>
<proteinExistence type="predicted"/>
<dbReference type="SUPFAM" id="SSF52096">
    <property type="entry name" value="ClpP/crotonase"/>
    <property type="match status" value="2"/>
</dbReference>
<feature type="domain" description="CoA carboxyltransferase C-terminal" evidence="2">
    <location>
        <begin position="221"/>
        <end position="470"/>
    </location>
</feature>
<name>A0A2P4UCH0_9ACTN</name>
<dbReference type="EMBL" id="MTBP01000004">
    <property type="protein sequence ID" value="POM22744.1"/>
    <property type="molecule type" value="Genomic_DNA"/>
</dbReference>
<reference evidence="3 4" key="1">
    <citation type="journal article" date="2017" name="Chemistry">
        <title>Isolation, Biosynthesis and Chemical Modifications of Rubterolones A-F: Rare Tropolone Alkaloids from Actinomadura sp. 5-2.</title>
        <authorList>
            <person name="Guo H."/>
            <person name="Benndorf R."/>
            <person name="Leichnitz D."/>
            <person name="Klassen J.L."/>
            <person name="Vollmers J."/>
            <person name="Gorls H."/>
            <person name="Steinacker M."/>
            <person name="Weigel C."/>
            <person name="Dahse H.M."/>
            <person name="Kaster A.K."/>
            <person name="de Beer Z.W."/>
            <person name="Poulsen M."/>
            <person name="Beemelmanns C."/>
        </authorList>
    </citation>
    <scope>NUCLEOTIDE SEQUENCE [LARGE SCALE GENOMIC DNA]</scope>
    <source>
        <strain evidence="3 4">5-2</strain>
    </source>
</reference>
<dbReference type="Pfam" id="PF01039">
    <property type="entry name" value="Carboxyl_trans"/>
    <property type="match status" value="1"/>
</dbReference>
<sequence>MTVLDNRVVPDEPASDPRHPRVRLSVLFDEATFLPLSDEDDGSGALAGVGRVEGLPVVAFASDPRIQGGAMGAAGCAAIVAAYDHAVRERLPIVGLWHSGGARLAEGVESLHAVGQVFAAMTRASGIVPQISVVLGAAAGGAAYGPALTDVVVLSESGKIFVTGPDVVRSVTGEDIDMASLGGPEPHSRKSGVVHVVARDDAEAIARGRRLAVLLGHQGRVHLSSVEERDFSGLLPESARRAYSVHPLVHGIVDDAADDYVELHPKWAPNIVTALGRLGGRTVGVIANNPLRLGGCLDSTSAEKAARFVRMCDAFGVPLVVLVDVPGYLPGVGQEHEGVVRRGAKLLHAFAAATVPRVTLVTRKAYGGAYIAMNSRSLGATRVFAWPTAELAVMGALAAVRVLHRRKIAAVPEADRPALEAELAAEHEKIAGGLDRARALGVVDEVITPATTRHALARAIAEAIPARGAHGNIPL</sequence>
<dbReference type="RefSeq" id="WP_103565436.1">
    <property type="nucleotide sequence ID" value="NZ_MTBP01000004.1"/>
</dbReference>
<dbReference type="PROSITE" id="PS50989">
    <property type="entry name" value="COA_CT_CTER"/>
    <property type="match status" value="1"/>
</dbReference>
<dbReference type="InterPro" id="IPR034733">
    <property type="entry name" value="AcCoA_carboxyl_beta"/>
</dbReference>
<dbReference type="InterPro" id="IPR011762">
    <property type="entry name" value="COA_CT_N"/>
</dbReference>
<dbReference type="InterPro" id="IPR029045">
    <property type="entry name" value="ClpP/crotonase-like_dom_sf"/>
</dbReference>
<dbReference type="PROSITE" id="PS50980">
    <property type="entry name" value="COA_CT_NTER"/>
    <property type="match status" value="1"/>
</dbReference>
<dbReference type="InterPro" id="IPR011763">
    <property type="entry name" value="COA_CT_C"/>
</dbReference>
<gene>
    <name evidence="3" type="primary">accD6</name>
    <name evidence="3" type="ORF">BTM25_49480</name>
</gene>
<dbReference type="EC" id="6.4.1.3" evidence="3"/>
<dbReference type="PANTHER" id="PTHR43842">
    <property type="entry name" value="PROPIONYL-COA CARBOXYLASE BETA CHAIN"/>
    <property type="match status" value="1"/>
</dbReference>
<accession>A0A2P4UCH0</accession>
<dbReference type="GO" id="GO:0009317">
    <property type="term" value="C:acetyl-CoA carboxylase complex"/>
    <property type="evidence" value="ECO:0007669"/>
    <property type="project" value="TreeGrafter"/>
</dbReference>
<dbReference type="GO" id="GO:0004658">
    <property type="term" value="F:propionyl-CoA carboxylase activity"/>
    <property type="evidence" value="ECO:0007669"/>
    <property type="project" value="UniProtKB-EC"/>
</dbReference>
<dbReference type="Proteomes" id="UP000242367">
    <property type="component" value="Unassembled WGS sequence"/>
</dbReference>
<comment type="caution">
    <text evidence="3">The sequence shown here is derived from an EMBL/GenBank/DDBJ whole genome shotgun (WGS) entry which is preliminary data.</text>
</comment>
<evidence type="ECO:0000259" key="1">
    <source>
        <dbReference type="PROSITE" id="PS50980"/>
    </source>
</evidence>